<evidence type="ECO:0000313" key="2">
    <source>
        <dbReference type="EMBL" id="KAF7997014.1"/>
    </source>
</evidence>
<evidence type="ECO:0008006" key="4">
    <source>
        <dbReference type="Google" id="ProtNLM"/>
    </source>
</evidence>
<comment type="similarity">
    <text evidence="1">Belongs to the calycin superfamily. Lipocalin family.</text>
</comment>
<feature type="signal peptide" evidence="1">
    <location>
        <begin position="1"/>
        <end position="17"/>
    </location>
</feature>
<accession>A0A834Y4G4</accession>
<dbReference type="PIRSF" id="PIRSF036893">
    <property type="entry name" value="Lipocalin_ApoD"/>
    <property type="match status" value="1"/>
</dbReference>
<dbReference type="GO" id="GO:0000302">
    <property type="term" value="P:response to reactive oxygen species"/>
    <property type="evidence" value="ECO:0007669"/>
    <property type="project" value="TreeGrafter"/>
</dbReference>
<protein>
    <recommendedName>
        <fullName evidence="4">Lipocalin/cytosolic fatty-acid binding domain-containing protein</fullName>
    </recommendedName>
</protein>
<dbReference type="GO" id="GO:0006629">
    <property type="term" value="P:lipid metabolic process"/>
    <property type="evidence" value="ECO:0007669"/>
    <property type="project" value="TreeGrafter"/>
</dbReference>
<sequence>MKFLIVFLSTLIVGISSQLVLPKYPDVVPLAKFDVQKILGPWHVYAAIPNAYEPAQSCNNLLMSLNYDGSIQFSVSFLNRLTGAKNTWAPVGYPIPGGLPSQFNIKMPPLAYQRDTVGSVLDTDYNSFALIELIQITEKGILQYVWLVTRSPTPNEACLNSAFAALARNNIKATSLEIIPQKPCPAY</sequence>
<dbReference type="OrthoDB" id="7701178at2759"/>
<dbReference type="InterPro" id="IPR022271">
    <property type="entry name" value="Lipocalin_ApoD"/>
</dbReference>
<name>A0A834Y4G4_APHGI</name>
<proteinExistence type="inferred from homology"/>
<dbReference type="InterPro" id="IPR012674">
    <property type="entry name" value="Calycin"/>
</dbReference>
<organism evidence="2 3">
    <name type="scientific">Aphidius gifuensis</name>
    <name type="common">Parasitoid wasp</name>
    <dbReference type="NCBI Taxonomy" id="684658"/>
    <lineage>
        <taxon>Eukaryota</taxon>
        <taxon>Metazoa</taxon>
        <taxon>Ecdysozoa</taxon>
        <taxon>Arthropoda</taxon>
        <taxon>Hexapoda</taxon>
        <taxon>Insecta</taxon>
        <taxon>Pterygota</taxon>
        <taxon>Neoptera</taxon>
        <taxon>Endopterygota</taxon>
        <taxon>Hymenoptera</taxon>
        <taxon>Apocrita</taxon>
        <taxon>Ichneumonoidea</taxon>
        <taxon>Braconidae</taxon>
        <taxon>Aphidiinae</taxon>
        <taxon>Aphidius</taxon>
    </lineage>
</organism>
<comment type="caution">
    <text evidence="2">The sequence shown here is derived from an EMBL/GenBank/DDBJ whole genome shotgun (WGS) entry which is preliminary data.</text>
</comment>
<evidence type="ECO:0000313" key="3">
    <source>
        <dbReference type="Proteomes" id="UP000639338"/>
    </source>
</evidence>
<dbReference type="PANTHER" id="PTHR10612">
    <property type="entry name" value="APOLIPOPROTEIN D"/>
    <property type="match status" value="1"/>
</dbReference>
<dbReference type="PANTHER" id="PTHR10612:SF34">
    <property type="entry name" value="APOLIPOPROTEIN D"/>
    <property type="match status" value="1"/>
</dbReference>
<dbReference type="SUPFAM" id="SSF50814">
    <property type="entry name" value="Lipocalins"/>
    <property type="match status" value="1"/>
</dbReference>
<dbReference type="AlphaFoldDB" id="A0A834Y4G4"/>
<feature type="chain" id="PRO_5033201880" description="Lipocalin/cytosolic fatty-acid binding domain-containing protein" evidence="1">
    <location>
        <begin position="18"/>
        <end position="187"/>
    </location>
</feature>
<keyword evidence="1" id="KW-0732">Signal</keyword>
<reference evidence="2 3" key="1">
    <citation type="submission" date="2020-08" db="EMBL/GenBank/DDBJ databases">
        <title>Aphidius gifuensis genome sequencing and assembly.</title>
        <authorList>
            <person name="Du Z."/>
        </authorList>
    </citation>
    <scope>NUCLEOTIDE SEQUENCE [LARGE SCALE GENOMIC DNA]</scope>
    <source>
        <strain evidence="2">YNYX2018</strain>
        <tissue evidence="2">Adults</tissue>
    </source>
</reference>
<dbReference type="Gene3D" id="2.40.128.20">
    <property type="match status" value="1"/>
</dbReference>
<gene>
    <name evidence="2" type="ORF">HCN44_005291</name>
</gene>
<dbReference type="EMBL" id="JACMRX010000001">
    <property type="protein sequence ID" value="KAF7997014.1"/>
    <property type="molecule type" value="Genomic_DNA"/>
</dbReference>
<keyword evidence="3" id="KW-1185">Reference proteome</keyword>
<dbReference type="Proteomes" id="UP000639338">
    <property type="component" value="Unassembled WGS sequence"/>
</dbReference>
<dbReference type="GO" id="GO:0005737">
    <property type="term" value="C:cytoplasm"/>
    <property type="evidence" value="ECO:0007669"/>
    <property type="project" value="TreeGrafter"/>
</dbReference>
<evidence type="ECO:0000256" key="1">
    <source>
        <dbReference type="PIRNR" id="PIRNR036893"/>
    </source>
</evidence>